<protein>
    <recommendedName>
        <fullName evidence="12">Phosphoglycerate kinase</fullName>
        <ecNumber evidence="12">2.7.2.3</ecNumber>
    </recommendedName>
</protein>
<comment type="caution">
    <text evidence="14">The sequence shown here is derived from an EMBL/GenBank/DDBJ whole genome shotgun (WGS) entry which is preliminary data.</text>
</comment>
<dbReference type="GO" id="GO:0043531">
    <property type="term" value="F:ADP binding"/>
    <property type="evidence" value="ECO:0007669"/>
    <property type="project" value="TreeGrafter"/>
</dbReference>
<dbReference type="Proteomes" id="UP000298416">
    <property type="component" value="Unassembled WGS sequence"/>
</dbReference>
<dbReference type="Pfam" id="PF00162">
    <property type="entry name" value="PGK"/>
    <property type="match status" value="2"/>
</dbReference>
<evidence type="ECO:0000256" key="9">
    <source>
        <dbReference type="ARBA" id="ARBA00022777"/>
    </source>
</evidence>
<comment type="subunit">
    <text evidence="13">Monomer.</text>
</comment>
<dbReference type="GO" id="GO:0004618">
    <property type="term" value="F:phosphoglycerate kinase activity"/>
    <property type="evidence" value="ECO:0007669"/>
    <property type="project" value="UniProtKB-EC"/>
</dbReference>
<comment type="catalytic activity">
    <reaction evidence="12">
        <text>(2R)-3-phosphoglycerate + ATP = (2R)-3-phospho-glyceroyl phosphate + ADP</text>
        <dbReference type="Rhea" id="RHEA:14801"/>
        <dbReference type="ChEBI" id="CHEBI:30616"/>
        <dbReference type="ChEBI" id="CHEBI:57604"/>
        <dbReference type="ChEBI" id="CHEBI:58272"/>
        <dbReference type="ChEBI" id="CHEBI:456216"/>
        <dbReference type="EC" id="2.7.2.3"/>
    </reaction>
</comment>
<dbReference type="GO" id="GO:0008176">
    <property type="term" value="F:tRNA (guanine(46)-N7)-methyltransferase activity"/>
    <property type="evidence" value="ECO:0007669"/>
    <property type="project" value="UniProtKB-EC"/>
</dbReference>
<dbReference type="PANTHER" id="PTHR11406:SF32">
    <property type="entry name" value="PHOSPHOGLYCERATE KINASE"/>
    <property type="match status" value="1"/>
</dbReference>
<accession>A0A8X8YQV1</accession>
<dbReference type="PRINTS" id="PR00477">
    <property type="entry name" value="PHGLYCKINASE"/>
</dbReference>
<reference evidence="14" key="2">
    <citation type="submission" date="2020-08" db="EMBL/GenBank/DDBJ databases">
        <title>Plant Genome Project.</title>
        <authorList>
            <person name="Zhang R.-G."/>
        </authorList>
    </citation>
    <scope>NUCLEOTIDE SEQUENCE</scope>
    <source>
        <strain evidence="14">Huo1</strain>
        <tissue evidence="14">Leaf</tissue>
    </source>
</reference>
<evidence type="ECO:0000256" key="11">
    <source>
        <dbReference type="ARBA" id="ARBA00022842"/>
    </source>
</evidence>
<keyword evidence="7" id="KW-0819">tRNA processing</keyword>
<evidence type="ECO:0000256" key="12">
    <source>
        <dbReference type="RuleBase" id="RU000532"/>
    </source>
</evidence>
<evidence type="ECO:0000256" key="3">
    <source>
        <dbReference type="ARBA" id="ARBA00008982"/>
    </source>
</evidence>
<dbReference type="PANTHER" id="PTHR11406">
    <property type="entry name" value="PHOSPHOGLYCERATE KINASE"/>
    <property type="match status" value="1"/>
</dbReference>
<comment type="catalytic activity">
    <reaction evidence="1">
        <text>guanosine(46) in tRNA + S-adenosyl-L-methionine = N(7)-methylguanosine(46) in tRNA + S-adenosyl-L-homocysteine</text>
        <dbReference type="Rhea" id="RHEA:42708"/>
        <dbReference type="Rhea" id="RHEA-COMP:10188"/>
        <dbReference type="Rhea" id="RHEA-COMP:10189"/>
        <dbReference type="ChEBI" id="CHEBI:57856"/>
        <dbReference type="ChEBI" id="CHEBI:59789"/>
        <dbReference type="ChEBI" id="CHEBI:74269"/>
        <dbReference type="ChEBI" id="CHEBI:74480"/>
        <dbReference type="EC" id="2.1.1.33"/>
    </reaction>
</comment>
<keyword evidence="9 12" id="KW-0418">Kinase</keyword>
<dbReference type="EC" id="2.7.2.3" evidence="12"/>
<dbReference type="GO" id="GO:0006096">
    <property type="term" value="P:glycolytic process"/>
    <property type="evidence" value="ECO:0007669"/>
    <property type="project" value="InterPro"/>
</dbReference>
<evidence type="ECO:0000256" key="2">
    <source>
        <dbReference type="ARBA" id="ARBA00001946"/>
    </source>
</evidence>
<evidence type="ECO:0000313" key="14">
    <source>
        <dbReference type="EMBL" id="KAG6437325.1"/>
    </source>
</evidence>
<dbReference type="AlphaFoldDB" id="A0A8X8YQV1"/>
<keyword evidence="5 12" id="KW-0808">Transferase</keyword>
<keyword evidence="6" id="KW-0949">S-adenosyl-L-methionine</keyword>
<dbReference type="Pfam" id="PF02390">
    <property type="entry name" value="Methyltransf_4"/>
    <property type="match status" value="1"/>
</dbReference>
<name>A0A8X8YQV1_SALSN</name>
<dbReference type="InterPro" id="IPR015824">
    <property type="entry name" value="Phosphoglycerate_kinase_N"/>
</dbReference>
<dbReference type="InterPro" id="IPR029063">
    <property type="entry name" value="SAM-dependent_MTases_sf"/>
</dbReference>
<organism evidence="14">
    <name type="scientific">Salvia splendens</name>
    <name type="common">Scarlet sage</name>
    <dbReference type="NCBI Taxonomy" id="180675"/>
    <lineage>
        <taxon>Eukaryota</taxon>
        <taxon>Viridiplantae</taxon>
        <taxon>Streptophyta</taxon>
        <taxon>Embryophyta</taxon>
        <taxon>Tracheophyta</taxon>
        <taxon>Spermatophyta</taxon>
        <taxon>Magnoliopsida</taxon>
        <taxon>eudicotyledons</taxon>
        <taxon>Gunneridae</taxon>
        <taxon>Pentapetalae</taxon>
        <taxon>asterids</taxon>
        <taxon>lamiids</taxon>
        <taxon>Lamiales</taxon>
        <taxon>Lamiaceae</taxon>
        <taxon>Nepetoideae</taxon>
        <taxon>Mentheae</taxon>
        <taxon>Salviinae</taxon>
        <taxon>Salvia</taxon>
        <taxon>Salvia subgen. Calosphace</taxon>
        <taxon>core Calosphace</taxon>
    </lineage>
</organism>
<evidence type="ECO:0000313" key="15">
    <source>
        <dbReference type="Proteomes" id="UP000298416"/>
    </source>
</evidence>
<dbReference type="Gene3D" id="3.40.50.150">
    <property type="entry name" value="Vaccinia Virus protein VP39"/>
    <property type="match status" value="1"/>
</dbReference>
<comment type="cofactor">
    <cofactor evidence="2">
        <name>Mg(2+)</name>
        <dbReference type="ChEBI" id="CHEBI:18420"/>
    </cofactor>
</comment>
<dbReference type="GO" id="GO:0005524">
    <property type="term" value="F:ATP binding"/>
    <property type="evidence" value="ECO:0007669"/>
    <property type="project" value="UniProtKB-KW"/>
</dbReference>
<comment type="similarity">
    <text evidence="3 12">Belongs to the phosphoglycerate kinase family.</text>
</comment>
<keyword evidence="4" id="KW-0489">Methyltransferase</keyword>
<dbReference type="SUPFAM" id="SSF53748">
    <property type="entry name" value="Phosphoglycerate kinase"/>
    <property type="match status" value="2"/>
</dbReference>
<dbReference type="Gene3D" id="3.40.50.1260">
    <property type="entry name" value="Phosphoglycerate kinase, N-terminal domain"/>
    <property type="match status" value="2"/>
</dbReference>
<proteinExistence type="inferred from homology"/>
<evidence type="ECO:0000256" key="6">
    <source>
        <dbReference type="ARBA" id="ARBA00022691"/>
    </source>
</evidence>
<dbReference type="PROSITE" id="PS51625">
    <property type="entry name" value="SAM_MT_TRMB"/>
    <property type="match status" value="1"/>
</dbReference>
<dbReference type="InterPro" id="IPR003358">
    <property type="entry name" value="tRNA_(Gua-N-7)_MeTrfase_Trmb"/>
</dbReference>
<dbReference type="FunFam" id="3.40.50.150:FF:000194">
    <property type="entry name" value="Phosphoglycerate kinase"/>
    <property type="match status" value="1"/>
</dbReference>
<dbReference type="EMBL" id="PNBA02000001">
    <property type="protein sequence ID" value="KAG6437325.1"/>
    <property type="molecule type" value="Genomic_DNA"/>
</dbReference>
<keyword evidence="10" id="KW-0067">ATP-binding</keyword>
<evidence type="ECO:0000256" key="5">
    <source>
        <dbReference type="ARBA" id="ARBA00022679"/>
    </source>
</evidence>
<keyword evidence="15" id="KW-1185">Reference proteome</keyword>
<evidence type="ECO:0000256" key="10">
    <source>
        <dbReference type="ARBA" id="ARBA00022840"/>
    </source>
</evidence>
<dbReference type="GO" id="GO:0006094">
    <property type="term" value="P:gluconeogenesis"/>
    <property type="evidence" value="ECO:0007669"/>
    <property type="project" value="TreeGrafter"/>
</dbReference>
<evidence type="ECO:0000256" key="8">
    <source>
        <dbReference type="ARBA" id="ARBA00022741"/>
    </source>
</evidence>
<dbReference type="InterPro" id="IPR036043">
    <property type="entry name" value="Phosphoglycerate_kinase_sf"/>
</dbReference>
<evidence type="ECO:0000256" key="1">
    <source>
        <dbReference type="ARBA" id="ARBA00000142"/>
    </source>
</evidence>
<dbReference type="SUPFAM" id="SSF53335">
    <property type="entry name" value="S-adenosyl-L-methionine-dependent methyltransferases"/>
    <property type="match status" value="1"/>
</dbReference>
<keyword evidence="11" id="KW-0460">Magnesium</keyword>
<gene>
    <name evidence="14" type="ORF">SASPL_102239</name>
</gene>
<dbReference type="InterPro" id="IPR001576">
    <property type="entry name" value="Phosphoglycerate_kinase"/>
</dbReference>
<dbReference type="GO" id="GO:0005829">
    <property type="term" value="C:cytosol"/>
    <property type="evidence" value="ECO:0007669"/>
    <property type="project" value="TreeGrafter"/>
</dbReference>
<evidence type="ECO:0000256" key="7">
    <source>
        <dbReference type="ARBA" id="ARBA00022694"/>
    </source>
</evidence>
<evidence type="ECO:0000256" key="13">
    <source>
        <dbReference type="RuleBase" id="RU000696"/>
    </source>
</evidence>
<reference evidence="14" key="1">
    <citation type="submission" date="2018-01" db="EMBL/GenBank/DDBJ databases">
        <authorList>
            <person name="Mao J.F."/>
        </authorList>
    </citation>
    <scope>NUCLEOTIDE SEQUENCE</scope>
    <source>
        <strain evidence="14">Huo1</strain>
        <tissue evidence="14">Leaf</tissue>
    </source>
</reference>
<keyword evidence="8" id="KW-0547">Nucleotide-binding</keyword>
<evidence type="ECO:0000256" key="4">
    <source>
        <dbReference type="ARBA" id="ARBA00022603"/>
    </source>
</evidence>
<sequence>MEVVDLRRINIYFNCPIVASNSLKAPPVLTELVDQTEHSLAQEDYYYDSGKFAVFPNVQFLRNFPRNELFGKVVMVRFDTLILLQGMKEHKPLPESAFFTIRYLYNSRAKVFLVGSWNESANPKFNMEGSLSTKSVAGAHLILLDFLSSMLELEVVLVKHVSGFMHLHADDIKKPGILLVENLFCFKGERANCSEFAKELTSGVDIIVNDAFSESHKVLASTVGAAKFCNACIAGFYFEEGQYKLKEIIKISERPYMAVVMSYSQLKQMYLELHISSKPSSIIVIGLQRRNGEMLIKGIGGRKGGEEENTCDGLVFVGNMAFQIMHALGTPVPMKLVETGALEEAARIMEFAKSRNIAVILPQDVWCITDDVSEKIQIASVHSIPEGWQPVDIGPRSLEEMAYFLSVSKKITWLGPLRFSSRTQDKDGTFKLAEALGTLSNCNVTFVGKMEFEESLWKSKSYSHDNFLKSAAVVWEVLKGGKLPGLLALDRAYPFVVDWSVVYDDPMRPLVVDVGSGNGLFLFGMGRRRNDMNFLGLEMNAKLFALITIQLVVRCLEDVHLHGTHNVHFIATNATSTFRSIVSSYPGDLFLVSIQCPNPDFNKPQFRWRMLQRSLVEAIADNLVQGGQVFLQSDIEAVAKKMKEEFLMYGKGQLEVMETEELGWLKENPLGVPSDWERHVLGRGDPMYRLLLSKVENRD</sequence>